<organism evidence="1 2">
    <name type="scientific">Pseudomonas anguilliseptica</name>
    <dbReference type="NCBI Taxonomy" id="53406"/>
    <lineage>
        <taxon>Bacteria</taxon>
        <taxon>Pseudomonadati</taxon>
        <taxon>Pseudomonadota</taxon>
        <taxon>Gammaproteobacteria</taxon>
        <taxon>Pseudomonadales</taxon>
        <taxon>Pseudomonadaceae</taxon>
        <taxon>Pseudomonas</taxon>
    </lineage>
</organism>
<name>A0A1H4V111_PSEAG</name>
<dbReference type="RefSeq" id="WP_090378330.1">
    <property type="nucleotide sequence ID" value="NZ_FNSC01000001.1"/>
</dbReference>
<gene>
    <name evidence="1" type="ORF">SAMN05421553_1374</name>
</gene>
<dbReference type="EMBL" id="FNSC01000001">
    <property type="protein sequence ID" value="SEC74656.1"/>
    <property type="molecule type" value="Genomic_DNA"/>
</dbReference>
<protein>
    <recommendedName>
        <fullName evidence="3">Phage tail-collar fibre protein</fullName>
    </recommendedName>
</protein>
<evidence type="ECO:0000313" key="2">
    <source>
        <dbReference type="Proteomes" id="UP000242849"/>
    </source>
</evidence>
<sequence>MRRISTPTAAQDLFGPGKHGFRNGDPANAILATRLQAEWFNALQEELAAVIEVDGTLLDSNNNQQLLKAIRRLGSTYLAKSVAGGADVVLTEVEAQNAVIALTGAITANINVIVPATGRDWVFINATTGAFTVTVKTQLGGGVAVTPAAPLHLYCDGAAVGAVGASGTQKQIQPVSALAAANAMTLTLGATSLDFRSSSLNSGTVNTRAISAPLSLVIPSGATLGTASGVAARLALLAIDNDGTVELAVVNIAGSVNLDESTLISTTAISAGAGSAGVIYSAAARASVPFRVVGYFDVTQAAAGTWASAPTTTQGRGGLAANLANFGSGYAYQNNGRSSGVTYWNTSGRTIWILATSSGQPYHVISGFVNGSGILTTNTGGASYSQVGSVCFPVPHGASYRVDVSAGSPGSYLEFR</sequence>
<reference evidence="2" key="1">
    <citation type="submission" date="2016-10" db="EMBL/GenBank/DDBJ databases">
        <authorList>
            <person name="Varghese N."/>
            <person name="Submissions S."/>
        </authorList>
    </citation>
    <scope>NUCLEOTIDE SEQUENCE [LARGE SCALE GENOMIC DNA]</scope>
    <source>
        <strain evidence="2">DSM 12111</strain>
    </source>
</reference>
<dbReference type="OrthoDB" id="1921264at2"/>
<dbReference type="AlphaFoldDB" id="A0A1H4V111"/>
<evidence type="ECO:0008006" key="3">
    <source>
        <dbReference type="Google" id="ProtNLM"/>
    </source>
</evidence>
<accession>A0A1H4V111</accession>
<dbReference type="STRING" id="53406.SAMN05421553_1374"/>
<keyword evidence="2" id="KW-1185">Reference proteome</keyword>
<evidence type="ECO:0000313" key="1">
    <source>
        <dbReference type="EMBL" id="SEC74656.1"/>
    </source>
</evidence>
<proteinExistence type="predicted"/>
<dbReference type="Proteomes" id="UP000242849">
    <property type="component" value="Unassembled WGS sequence"/>
</dbReference>